<keyword evidence="1" id="KW-1133">Transmembrane helix</keyword>
<feature type="transmembrane region" description="Helical" evidence="1">
    <location>
        <begin position="15"/>
        <end position="45"/>
    </location>
</feature>
<gene>
    <name evidence="2" type="ORF">rCG_63645</name>
</gene>
<dbReference type="Proteomes" id="UP000234681">
    <property type="component" value="Chromosome 1"/>
</dbReference>
<reference evidence="3" key="1">
    <citation type="submission" date="2005-09" db="EMBL/GenBank/DDBJ databases">
        <authorList>
            <person name="Mural R.J."/>
            <person name="Li P.W."/>
            <person name="Adams M.D."/>
            <person name="Amanatides P.G."/>
            <person name="Baden-Tillson H."/>
            <person name="Barnstead M."/>
            <person name="Chin S.H."/>
            <person name="Dew I."/>
            <person name="Evans C.A."/>
            <person name="Ferriera S."/>
            <person name="Flanigan M."/>
            <person name="Fosler C."/>
            <person name="Glodek A."/>
            <person name="Gu Z."/>
            <person name="Holt R.A."/>
            <person name="Jennings D."/>
            <person name="Kraft C.L."/>
            <person name="Lu F."/>
            <person name="Nguyen T."/>
            <person name="Nusskern D.R."/>
            <person name="Pfannkoch C.M."/>
            <person name="Sitter C."/>
            <person name="Sutton G.G."/>
            <person name="Venter J.C."/>
            <person name="Wang Z."/>
            <person name="Woodage T."/>
            <person name="Zheng X.H."/>
            <person name="Zhong F."/>
        </authorList>
    </citation>
    <scope>NUCLEOTIDE SEQUENCE [LARGE SCALE GENOMIC DNA]</scope>
    <source>
        <strain>BN</strain>
        <strain evidence="3">Sprague-Dawley</strain>
    </source>
</reference>
<sequence length="100" mass="11562">MQAGQQYWVNPTGTQWYFCGLFVSFYFVWTFFSPPSLLTWLFLFFPELGTEPRALHLLGKRSTTELNPQPQLGYFLFTFQLLFPFPVSRPTSPSPSPSPS</sequence>
<protein>
    <submittedName>
        <fullName evidence="2">RCG63645</fullName>
    </submittedName>
</protein>
<evidence type="ECO:0000313" key="2">
    <source>
        <dbReference type="EMBL" id="EDM13044.1"/>
    </source>
</evidence>
<keyword evidence="1" id="KW-0472">Membrane</keyword>
<dbReference type="EMBL" id="CH473953">
    <property type="protein sequence ID" value="EDM13044.1"/>
    <property type="molecule type" value="Genomic_DNA"/>
</dbReference>
<accession>A6I0R3</accession>
<proteinExistence type="predicted"/>
<keyword evidence="1" id="KW-0812">Transmembrane</keyword>
<dbReference type="AlphaFoldDB" id="A6I0R3"/>
<name>A6I0R3_RAT</name>
<organism evidence="2 3">
    <name type="scientific">Rattus norvegicus</name>
    <name type="common">Rat</name>
    <dbReference type="NCBI Taxonomy" id="10116"/>
    <lineage>
        <taxon>Eukaryota</taxon>
        <taxon>Metazoa</taxon>
        <taxon>Chordata</taxon>
        <taxon>Craniata</taxon>
        <taxon>Vertebrata</taxon>
        <taxon>Euteleostomi</taxon>
        <taxon>Mammalia</taxon>
        <taxon>Eutheria</taxon>
        <taxon>Euarchontoglires</taxon>
        <taxon>Glires</taxon>
        <taxon>Rodentia</taxon>
        <taxon>Myomorpha</taxon>
        <taxon>Muroidea</taxon>
        <taxon>Muridae</taxon>
        <taxon>Murinae</taxon>
        <taxon>Rattus</taxon>
    </lineage>
</organism>
<evidence type="ECO:0000256" key="1">
    <source>
        <dbReference type="SAM" id="Phobius"/>
    </source>
</evidence>
<evidence type="ECO:0000313" key="3">
    <source>
        <dbReference type="Proteomes" id="UP000234681"/>
    </source>
</evidence>